<evidence type="ECO:0000256" key="5">
    <source>
        <dbReference type="ARBA" id="ARBA00049269"/>
    </source>
</evidence>
<dbReference type="Proteomes" id="UP000057910">
    <property type="component" value="Unassembled WGS sequence"/>
</dbReference>
<dbReference type="NCBIfam" id="NF006871">
    <property type="entry name" value="PRK09367.1"/>
    <property type="match status" value="1"/>
</dbReference>
<protein>
    <recommendedName>
        <fullName evidence="2 6">Histidine ammonia-lyase</fullName>
        <ecNumber evidence="2 6">4.3.1.3</ecNumber>
    </recommendedName>
</protein>
<dbReference type="CDD" id="cd00332">
    <property type="entry name" value="PAL-HAL"/>
    <property type="match status" value="1"/>
</dbReference>
<dbReference type="Gene3D" id="1.10.275.10">
    <property type="entry name" value="Fumarase/aspartase (N-terminal domain)"/>
    <property type="match status" value="1"/>
</dbReference>
<comment type="similarity">
    <text evidence="7">Belongs to the PAL/histidase family.</text>
</comment>
<dbReference type="SUPFAM" id="SSF48557">
    <property type="entry name" value="L-aspartase-like"/>
    <property type="match status" value="1"/>
</dbReference>
<evidence type="ECO:0000313" key="10">
    <source>
        <dbReference type="EMBL" id="KVM24634.1"/>
    </source>
</evidence>
<proteinExistence type="inferred from homology"/>
<dbReference type="RefSeq" id="WP_059537807.1">
    <property type="nucleotide sequence ID" value="NZ_LOVJ01000084.1"/>
</dbReference>
<evidence type="ECO:0000313" key="12">
    <source>
        <dbReference type="EMBL" id="KVT42755.1"/>
    </source>
</evidence>
<dbReference type="InterPro" id="IPR022313">
    <property type="entry name" value="Phe/His_NH3-lyase_AS"/>
</dbReference>
<keyword evidence="3 8" id="KW-0369">Histidine metabolism</keyword>
<dbReference type="EMBL" id="LPDO01000141">
    <property type="protein sequence ID" value="KVT42755.1"/>
    <property type="molecule type" value="Genomic_DNA"/>
</dbReference>
<dbReference type="InterPro" id="IPR008948">
    <property type="entry name" value="L-Aspartase-like"/>
</dbReference>
<evidence type="ECO:0000313" key="13">
    <source>
        <dbReference type="Proteomes" id="UP000056732"/>
    </source>
</evidence>
<dbReference type="EMBL" id="LPAD01000096">
    <property type="protein sequence ID" value="KVN77269.1"/>
    <property type="molecule type" value="Genomic_DNA"/>
</dbReference>
<dbReference type="GO" id="GO:0004397">
    <property type="term" value="F:histidine ammonia-lyase activity"/>
    <property type="evidence" value="ECO:0007669"/>
    <property type="project" value="UniProtKB-UniRule"/>
</dbReference>
<dbReference type="InterPro" id="IPR024083">
    <property type="entry name" value="Fumarase/histidase_N"/>
</dbReference>
<dbReference type="Proteomes" id="UP000061665">
    <property type="component" value="Unassembled WGS sequence"/>
</dbReference>
<dbReference type="InterPro" id="IPR005921">
    <property type="entry name" value="HutH"/>
</dbReference>
<keyword evidence="4 7" id="KW-0456">Lyase</keyword>
<dbReference type="Pfam" id="PF00221">
    <property type="entry name" value="Lyase_aromatic"/>
    <property type="match status" value="1"/>
</dbReference>
<dbReference type="EC" id="4.3.1.3" evidence="2 6"/>
<evidence type="ECO:0000256" key="3">
    <source>
        <dbReference type="ARBA" id="ARBA00022808"/>
    </source>
</evidence>
<evidence type="ECO:0000256" key="6">
    <source>
        <dbReference type="NCBIfam" id="TIGR01225"/>
    </source>
</evidence>
<evidence type="ECO:0000313" key="14">
    <source>
        <dbReference type="Proteomes" id="UP000057910"/>
    </source>
</evidence>
<name>A0AAW3N4D8_9BURK</name>
<dbReference type="NCBIfam" id="TIGR01225">
    <property type="entry name" value="hutH"/>
    <property type="match status" value="1"/>
</dbReference>
<evidence type="ECO:0000313" key="11">
    <source>
        <dbReference type="EMBL" id="KVN77269.1"/>
    </source>
</evidence>
<dbReference type="EMBL" id="LOZE01000115">
    <property type="protein sequence ID" value="KVM24634.1"/>
    <property type="molecule type" value="Genomic_DNA"/>
</dbReference>
<dbReference type="Proteomes" id="UP000056732">
    <property type="component" value="Unassembled WGS sequence"/>
</dbReference>
<comment type="caution">
    <text evidence="12">The sequence shown here is derived from an EMBL/GenBank/DDBJ whole genome shotgun (WGS) entry which is preliminary data.</text>
</comment>
<comment type="catalytic activity">
    <reaction evidence="5 8">
        <text>L-histidine = trans-urocanate + NH4(+)</text>
        <dbReference type="Rhea" id="RHEA:21232"/>
        <dbReference type="ChEBI" id="CHEBI:17771"/>
        <dbReference type="ChEBI" id="CHEBI:28938"/>
        <dbReference type="ChEBI" id="CHEBI:57595"/>
        <dbReference type="EC" id="4.3.1.3"/>
    </reaction>
</comment>
<dbReference type="Gene3D" id="1.20.200.10">
    <property type="entry name" value="Fumarase/aspartase (Central domain)"/>
    <property type="match status" value="1"/>
</dbReference>
<evidence type="ECO:0000256" key="2">
    <source>
        <dbReference type="ARBA" id="ARBA00012994"/>
    </source>
</evidence>
<evidence type="ECO:0000256" key="4">
    <source>
        <dbReference type="ARBA" id="ARBA00023239"/>
    </source>
</evidence>
<evidence type="ECO:0000313" key="15">
    <source>
        <dbReference type="Proteomes" id="UP000061665"/>
    </source>
</evidence>
<evidence type="ECO:0000256" key="7">
    <source>
        <dbReference type="RuleBase" id="RU003954"/>
    </source>
</evidence>
<evidence type="ECO:0000256" key="8">
    <source>
        <dbReference type="RuleBase" id="RU004479"/>
    </source>
</evidence>
<dbReference type="GO" id="GO:0006548">
    <property type="term" value="P:L-histidine catabolic process"/>
    <property type="evidence" value="ECO:0007669"/>
    <property type="project" value="UniProtKB-UniRule"/>
</dbReference>
<sequence length="510" mass="54451">MEVIYLNAEGSDLDVWRKIYSSKVEIKLTQGAWASIDAAAKVLREFVETKKTIYGVTTGFGNFSNTLISPDELNELQSNLVLSNTVGVGAPLPDEIVRLAMTLKIATIAKGHSGVSRDVVTFFLKLIGEDALPVIPSQGSVGASGDLAPLAHMSAVLLGKGSIRFKGEILPAEVVLPKLGLTPVVLGPKEGLSLLNGTQISTAIALASLFETERLFRSAIVTGALSTEATLGKLEAFDTRIHEIRRQKGQITVASALRALLAPSGFRRESAHSGRVQDPYCIRCQPQVMGAILDLLKFAATTLQLEGDAVTDNPLLFTETKEILSGGNFHAEPVAFAADIMAIAVSEIGGISERRIAMLVDSTQSRLPPFLTKGTGIHSGFMTAQIVAAALAAETKQRANPASVDSIPTAANFEDFVSMATHGARRVLDMVENVKSILAIELLAAIEGCDHRGLEHGDRLGPLRDRVRQDVASMAYDRWFEPAIAAGKAFIDDGTVASILTHQDLEYLGS</sequence>
<dbReference type="GO" id="GO:0005737">
    <property type="term" value="C:cytoplasm"/>
    <property type="evidence" value="ECO:0007669"/>
    <property type="project" value="UniProtKB-SubCell"/>
</dbReference>
<accession>A0AAW3N4D8</accession>
<reference evidence="13 14" key="1">
    <citation type="submission" date="2015-11" db="EMBL/GenBank/DDBJ databases">
        <title>Expanding the genomic diversity of Burkholderia species for the development of highly accurate diagnostics.</title>
        <authorList>
            <person name="Sahl J."/>
            <person name="Keim P."/>
            <person name="Wagner D."/>
        </authorList>
    </citation>
    <scope>NUCLEOTIDE SEQUENCE [LARGE SCALE GENOMIC DNA]</scope>
    <source>
        <strain evidence="12 13">MSMB1137WGS</strain>
        <strain evidence="11 14">MSMB1585WGS</strain>
        <strain evidence="10 15">MSMB2058</strain>
    </source>
</reference>
<comment type="subcellular location">
    <subcellularLocation>
        <location evidence="9">Cytoplasm</location>
    </subcellularLocation>
</comment>
<dbReference type="PANTHER" id="PTHR10362">
    <property type="entry name" value="HISTIDINE AMMONIA-LYASE"/>
    <property type="match status" value="1"/>
</dbReference>
<dbReference type="PROSITE" id="PS00488">
    <property type="entry name" value="PAL_HISTIDASE"/>
    <property type="match status" value="1"/>
</dbReference>
<dbReference type="AlphaFoldDB" id="A0AAW3N4D8"/>
<gene>
    <name evidence="10" type="ORF">WJ53_14890</name>
    <name evidence="11" type="ORF">WJ68_23890</name>
    <name evidence="12" type="ORF">WK53_17960</name>
</gene>
<dbReference type="FunFam" id="1.10.275.10:FF:000005">
    <property type="entry name" value="Histidine ammonia-lyase"/>
    <property type="match status" value="1"/>
</dbReference>
<organism evidence="12 13">
    <name type="scientific">Burkholderia ubonensis</name>
    <dbReference type="NCBI Taxonomy" id="101571"/>
    <lineage>
        <taxon>Bacteria</taxon>
        <taxon>Pseudomonadati</taxon>
        <taxon>Pseudomonadota</taxon>
        <taxon>Betaproteobacteria</taxon>
        <taxon>Burkholderiales</taxon>
        <taxon>Burkholderiaceae</taxon>
        <taxon>Burkholderia</taxon>
        <taxon>Burkholderia cepacia complex</taxon>
    </lineage>
</organism>
<comment type="pathway">
    <text evidence="1 8">Amino-acid degradation; L-histidine degradation into L-glutamate; N-formimidoyl-L-glutamate from L-histidine: step 1/3.</text>
</comment>
<dbReference type="InterPro" id="IPR001106">
    <property type="entry name" value="Aromatic_Lyase"/>
</dbReference>
<evidence type="ECO:0000256" key="9">
    <source>
        <dbReference type="RuleBase" id="RU004480"/>
    </source>
</evidence>
<evidence type="ECO:0000256" key="1">
    <source>
        <dbReference type="ARBA" id="ARBA00005113"/>
    </source>
</evidence>